<protein>
    <submittedName>
        <fullName evidence="1">Pentatricopeptide repeat-containing protein</fullName>
    </submittedName>
</protein>
<comment type="caution">
    <text evidence="1">The sequence shown here is derived from an EMBL/GenBank/DDBJ whole genome shotgun (WGS) entry which is preliminary data.</text>
</comment>
<proteinExistence type="predicted"/>
<sequence>MSERVFCMNKSQFIANLFEACKDGRSTAQLHSQIIKTGRTCNTFFATKLNFLYSKYTPLHTARKLFDETPHPNVHLWNSILRSYCREKQYGQTLLLFCQMLSAEKPDNLTLPIVVRACARLQALKFGKMIHGFVKKSDNFGLDMFIGSALVELYSKCGLMGDALRVFEEYFVPDVVLWTAMVSGYEQNGDPEKALEFFIRMVTVEGVSPDPVTLVSVVSACAQLLNLKVGLSVHGFMIRMGIDAGLSLGNALLNLYAKTGAVITAFSLFRTMKQKDVISWSTMIACYAHNGAATQALDMFDEMVDKRFEPNTVTVINALQACEASCNLEKGKKIHELAALKGFEFDVSVSTALIDMYMKCSSPDGAFDLFKRMPKKDVVSWVALFSGFVHNGMAYKAMGAFCQMLSSEIQPDSIAMVKILTACSELGILQQAFCLHGLVVKGGFSDNAFVVASLIELYSKCGSLDNAVEVFESVNCRDIVIWSSMIAGYGIHGRGEEALKLLDQMVRNSPVRPNNVTFLSILSACSHAGLVNEGIKLFDMMVNDYQLTPDSTHYGILVDLLGRSGELDKAMSIIDQMPVKAGANVWGALLGACRIHQNIDVGELAASNLLRLDPNHAGYYILLSNIYAVDGKWANAKELRTLIYGKKLKKMIGQSVVEVRN</sequence>
<name>A0ACC0J4N9_9ERIC</name>
<accession>A0ACC0J4N9</accession>
<evidence type="ECO:0000313" key="1">
    <source>
        <dbReference type="EMBL" id="KAI8032647.1"/>
    </source>
</evidence>
<reference evidence="1 2" key="1">
    <citation type="journal article" date="2022" name="Plant J.">
        <title>Chromosome-level genome of Camellia lanceoleosa provides a valuable resource for understanding genome evolution and self-incompatibility.</title>
        <authorList>
            <person name="Gong W."/>
            <person name="Xiao S."/>
            <person name="Wang L."/>
            <person name="Liao Z."/>
            <person name="Chang Y."/>
            <person name="Mo W."/>
            <person name="Hu G."/>
            <person name="Li W."/>
            <person name="Zhao G."/>
            <person name="Zhu H."/>
            <person name="Hu X."/>
            <person name="Ji K."/>
            <person name="Xiang X."/>
            <person name="Song Q."/>
            <person name="Yuan D."/>
            <person name="Jin S."/>
            <person name="Zhang L."/>
        </authorList>
    </citation>
    <scope>NUCLEOTIDE SEQUENCE [LARGE SCALE GENOMIC DNA]</scope>
    <source>
        <strain evidence="1">SQ_2022a</strain>
    </source>
</reference>
<organism evidence="1 2">
    <name type="scientific">Camellia lanceoleosa</name>
    <dbReference type="NCBI Taxonomy" id="1840588"/>
    <lineage>
        <taxon>Eukaryota</taxon>
        <taxon>Viridiplantae</taxon>
        <taxon>Streptophyta</taxon>
        <taxon>Embryophyta</taxon>
        <taxon>Tracheophyta</taxon>
        <taxon>Spermatophyta</taxon>
        <taxon>Magnoliopsida</taxon>
        <taxon>eudicotyledons</taxon>
        <taxon>Gunneridae</taxon>
        <taxon>Pentapetalae</taxon>
        <taxon>asterids</taxon>
        <taxon>Ericales</taxon>
        <taxon>Theaceae</taxon>
        <taxon>Camellia</taxon>
    </lineage>
</organism>
<dbReference type="Proteomes" id="UP001060215">
    <property type="component" value="Chromosome 1"/>
</dbReference>
<dbReference type="EMBL" id="CM045758">
    <property type="protein sequence ID" value="KAI8032647.1"/>
    <property type="molecule type" value="Genomic_DNA"/>
</dbReference>
<gene>
    <name evidence="1" type="ORF">LOK49_LG01G04080</name>
</gene>
<evidence type="ECO:0000313" key="2">
    <source>
        <dbReference type="Proteomes" id="UP001060215"/>
    </source>
</evidence>
<keyword evidence="2" id="KW-1185">Reference proteome</keyword>